<evidence type="ECO:0008006" key="4">
    <source>
        <dbReference type="Google" id="ProtNLM"/>
    </source>
</evidence>
<organism evidence="2 3">
    <name type="scientific">Negadavirga shengliensis</name>
    <dbReference type="NCBI Taxonomy" id="1389218"/>
    <lineage>
        <taxon>Bacteria</taxon>
        <taxon>Pseudomonadati</taxon>
        <taxon>Bacteroidota</taxon>
        <taxon>Cytophagia</taxon>
        <taxon>Cytophagales</taxon>
        <taxon>Cyclobacteriaceae</taxon>
        <taxon>Negadavirga</taxon>
    </lineage>
</organism>
<feature type="transmembrane region" description="Helical" evidence="1">
    <location>
        <begin position="38"/>
        <end position="56"/>
    </location>
</feature>
<evidence type="ECO:0000313" key="2">
    <source>
        <dbReference type="EMBL" id="MFC4874485.1"/>
    </source>
</evidence>
<dbReference type="RefSeq" id="WP_377068376.1">
    <property type="nucleotide sequence ID" value="NZ_JBHSJJ010000018.1"/>
</dbReference>
<evidence type="ECO:0000256" key="1">
    <source>
        <dbReference type="SAM" id="Phobius"/>
    </source>
</evidence>
<protein>
    <recommendedName>
        <fullName evidence="4">LPXTG-motif cell wall anchor domain-containing protein</fullName>
    </recommendedName>
</protein>
<gene>
    <name evidence="2" type="ORF">ACFPFU_22465</name>
</gene>
<dbReference type="Proteomes" id="UP001595818">
    <property type="component" value="Unassembled WGS sequence"/>
</dbReference>
<evidence type="ECO:0000313" key="3">
    <source>
        <dbReference type="Proteomes" id="UP001595818"/>
    </source>
</evidence>
<keyword evidence="1" id="KW-1133">Transmembrane helix</keyword>
<keyword evidence="3" id="KW-1185">Reference proteome</keyword>
<reference evidence="3" key="1">
    <citation type="journal article" date="2019" name="Int. J. Syst. Evol. Microbiol.">
        <title>The Global Catalogue of Microorganisms (GCM) 10K type strain sequencing project: providing services to taxonomists for standard genome sequencing and annotation.</title>
        <authorList>
            <consortium name="The Broad Institute Genomics Platform"/>
            <consortium name="The Broad Institute Genome Sequencing Center for Infectious Disease"/>
            <person name="Wu L."/>
            <person name="Ma J."/>
        </authorList>
    </citation>
    <scope>NUCLEOTIDE SEQUENCE [LARGE SCALE GENOMIC DNA]</scope>
    <source>
        <strain evidence="3">CGMCC 4.7466</strain>
    </source>
</reference>
<sequence>MKKATIILGFLVLAVSLYNISPYLTDYAALAEYGKGYVWGNIILLMVACILLYVGYRRKKAKA</sequence>
<proteinExistence type="predicted"/>
<keyword evidence="1" id="KW-0812">Transmembrane</keyword>
<keyword evidence="1" id="KW-0472">Membrane</keyword>
<dbReference type="EMBL" id="JBHSJJ010000018">
    <property type="protein sequence ID" value="MFC4874485.1"/>
    <property type="molecule type" value="Genomic_DNA"/>
</dbReference>
<name>A0ABV9T6X4_9BACT</name>
<comment type="caution">
    <text evidence="2">The sequence shown here is derived from an EMBL/GenBank/DDBJ whole genome shotgun (WGS) entry which is preliminary data.</text>
</comment>
<accession>A0ABV9T6X4</accession>